<dbReference type="InterPro" id="IPR039564">
    <property type="entry name" value="Peptidase_C39-like"/>
</dbReference>
<evidence type="ECO:0000259" key="2">
    <source>
        <dbReference type="Pfam" id="PF13529"/>
    </source>
</evidence>
<sequence length="423" mass="44249">MESFDADPTFDAADVAPGPPIEPATLVMDGSGPDATAVEPDSGLESAWYTLGDVAVLVEDTDGDAEADTAWIDLDGDGVADLIVSEVDGGYLLSDPTGVESDLWLSADEVLASEPELVALLDTTFGQTDGEVDLVPEGGGEQQWVQDGRLVGDPMGDAQHWFEQAANGFCLPASIAQVVSEYTGMDFTDEQAFVDIANELGAFVVGPDGVPGLTLDSGVAILHEVGVPAVSGFGDLASLEAQLDAGYSIIVAVDSGELWTGEAQEDHAADHALVVTGIDHERGTVLLSDPGTPGGNLAEYPLGLFENAWADSDHSWILVEQPASNVTADPSSAPHDAMEVVEPTDSVPQPAPVTSEELGDLVQPTPIDTEEILDSIRNPDLSELGTDDDTFLEQTTAWAVQHPWILIPVALVAGRLMSRPNNG</sequence>
<dbReference type="EMBL" id="CP041616">
    <property type="protein sequence ID" value="QDO87390.1"/>
    <property type="molecule type" value="Genomic_DNA"/>
</dbReference>
<feature type="domain" description="Peptidase C39-like" evidence="2">
    <location>
        <begin position="161"/>
        <end position="290"/>
    </location>
</feature>
<reference evidence="3 4" key="1">
    <citation type="submission" date="2019-07" db="EMBL/GenBank/DDBJ databases">
        <title>complete genome sequencing of Ornithinimicrobium sp. H23M54.</title>
        <authorList>
            <person name="Bae J.-W."/>
            <person name="Lee S.-Y."/>
        </authorList>
    </citation>
    <scope>NUCLEOTIDE SEQUENCE [LARGE SCALE GENOMIC DNA]</scope>
    <source>
        <strain evidence="3 4">H23M54</strain>
    </source>
</reference>
<dbReference type="AlphaFoldDB" id="A0A516G7Q3"/>
<proteinExistence type="predicted"/>
<evidence type="ECO:0000313" key="4">
    <source>
        <dbReference type="Proteomes" id="UP000315395"/>
    </source>
</evidence>
<dbReference type="OrthoDB" id="461196at2"/>
<dbReference type="RefSeq" id="WP_143782048.1">
    <property type="nucleotide sequence ID" value="NZ_CP041616.1"/>
</dbReference>
<organism evidence="3 4">
    <name type="scientific">Ornithinimicrobium ciconiae</name>
    <dbReference type="NCBI Taxonomy" id="2594265"/>
    <lineage>
        <taxon>Bacteria</taxon>
        <taxon>Bacillati</taxon>
        <taxon>Actinomycetota</taxon>
        <taxon>Actinomycetes</taxon>
        <taxon>Micrococcales</taxon>
        <taxon>Ornithinimicrobiaceae</taxon>
        <taxon>Ornithinimicrobium</taxon>
    </lineage>
</organism>
<feature type="region of interest" description="Disordered" evidence="1">
    <location>
        <begin position="1"/>
        <end position="20"/>
    </location>
</feature>
<dbReference type="Pfam" id="PF13529">
    <property type="entry name" value="Peptidase_C39_2"/>
    <property type="match status" value="1"/>
</dbReference>
<gene>
    <name evidence="3" type="ORF">FNH13_02775</name>
</gene>
<evidence type="ECO:0000313" key="3">
    <source>
        <dbReference type="EMBL" id="QDO87390.1"/>
    </source>
</evidence>
<dbReference type="Gene3D" id="3.90.70.10">
    <property type="entry name" value="Cysteine proteinases"/>
    <property type="match status" value="1"/>
</dbReference>
<evidence type="ECO:0000256" key="1">
    <source>
        <dbReference type="SAM" id="MobiDB-lite"/>
    </source>
</evidence>
<protein>
    <recommendedName>
        <fullName evidence="2">Peptidase C39-like domain-containing protein</fullName>
    </recommendedName>
</protein>
<name>A0A516G7Q3_9MICO</name>
<dbReference type="KEGG" id="orz:FNH13_02775"/>
<keyword evidence="4" id="KW-1185">Reference proteome</keyword>
<accession>A0A516G7Q3</accession>
<dbReference type="Proteomes" id="UP000315395">
    <property type="component" value="Chromosome"/>
</dbReference>